<accession>A0ABU5CC63</accession>
<proteinExistence type="predicted"/>
<feature type="domain" description="VOC" evidence="1">
    <location>
        <begin position="7"/>
        <end position="124"/>
    </location>
</feature>
<protein>
    <submittedName>
        <fullName evidence="2">VOC family protein</fullName>
    </submittedName>
</protein>
<dbReference type="EMBL" id="JAWDIP010000004">
    <property type="protein sequence ID" value="MDY0396935.1"/>
    <property type="molecule type" value="Genomic_DNA"/>
</dbReference>
<name>A0ABU5CC63_9BACI</name>
<evidence type="ECO:0000313" key="2">
    <source>
        <dbReference type="EMBL" id="MDY0396935.1"/>
    </source>
</evidence>
<evidence type="ECO:0000313" key="3">
    <source>
        <dbReference type="Proteomes" id="UP001281447"/>
    </source>
</evidence>
<sequence>MRPVSNQIPAVFIHVRDLKKSVKWYSEIFGLHVDLDTVVSPVHNVPMKGGTGLTLDDHTFDDQFTHQPSPNPIANFLAADIDEAYEFLQQKNVKIVREIERIGKKFAWFNFSDPDGNVLMVCTC</sequence>
<dbReference type="CDD" id="cd06587">
    <property type="entry name" value="VOC"/>
    <property type="match status" value="1"/>
</dbReference>
<keyword evidence="3" id="KW-1185">Reference proteome</keyword>
<dbReference type="Gene3D" id="3.10.180.10">
    <property type="entry name" value="2,3-Dihydroxybiphenyl 1,2-Dioxygenase, domain 1"/>
    <property type="match status" value="1"/>
</dbReference>
<gene>
    <name evidence="2" type="ORF">RWE15_24895</name>
</gene>
<reference evidence="2 3" key="1">
    <citation type="submission" date="2023-10" db="EMBL/GenBank/DDBJ databases">
        <title>Virgibacillus halophilus 5B73C genome.</title>
        <authorList>
            <person name="Miliotis G."/>
            <person name="Sengupta P."/>
            <person name="Hameed A."/>
            <person name="Chuvochina M."/>
            <person name="Mcdonagh F."/>
            <person name="Simpson A.C."/>
            <person name="Singh N.K."/>
            <person name="Rekha P.D."/>
            <person name="Raman K."/>
            <person name="Hugenholtz P."/>
            <person name="Venkateswaran K."/>
        </authorList>
    </citation>
    <scope>NUCLEOTIDE SEQUENCE [LARGE SCALE GENOMIC DNA]</scope>
    <source>
        <strain evidence="2 3">5B73C</strain>
    </source>
</reference>
<dbReference type="InterPro" id="IPR004360">
    <property type="entry name" value="Glyas_Fos-R_dOase_dom"/>
</dbReference>
<comment type="caution">
    <text evidence="2">The sequence shown here is derived from an EMBL/GenBank/DDBJ whole genome shotgun (WGS) entry which is preliminary data.</text>
</comment>
<dbReference type="PROSITE" id="PS51819">
    <property type="entry name" value="VOC"/>
    <property type="match status" value="1"/>
</dbReference>
<evidence type="ECO:0000259" key="1">
    <source>
        <dbReference type="PROSITE" id="PS51819"/>
    </source>
</evidence>
<dbReference type="InterPro" id="IPR037523">
    <property type="entry name" value="VOC_core"/>
</dbReference>
<organism evidence="2 3">
    <name type="scientific">Tigheibacillus halophilus</name>
    <dbReference type="NCBI Taxonomy" id="361280"/>
    <lineage>
        <taxon>Bacteria</taxon>
        <taxon>Bacillati</taxon>
        <taxon>Bacillota</taxon>
        <taxon>Bacilli</taxon>
        <taxon>Bacillales</taxon>
        <taxon>Bacillaceae</taxon>
        <taxon>Tigheibacillus</taxon>
    </lineage>
</organism>
<dbReference type="SUPFAM" id="SSF54593">
    <property type="entry name" value="Glyoxalase/Bleomycin resistance protein/Dihydroxybiphenyl dioxygenase"/>
    <property type="match status" value="1"/>
</dbReference>
<dbReference type="RefSeq" id="WP_390357117.1">
    <property type="nucleotide sequence ID" value="NZ_JBHUIZ010000014.1"/>
</dbReference>
<dbReference type="Proteomes" id="UP001281447">
    <property type="component" value="Unassembled WGS sequence"/>
</dbReference>
<dbReference type="Pfam" id="PF00903">
    <property type="entry name" value="Glyoxalase"/>
    <property type="match status" value="1"/>
</dbReference>
<dbReference type="InterPro" id="IPR029068">
    <property type="entry name" value="Glyas_Bleomycin-R_OHBP_Dase"/>
</dbReference>